<comment type="caution">
    <text evidence="1">The sequence shown here is derived from an EMBL/GenBank/DDBJ whole genome shotgun (WGS) entry which is preliminary data.</text>
</comment>
<accession>A0ABU3E068</accession>
<proteinExistence type="predicted"/>
<protein>
    <submittedName>
        <fullName evidence="1">Uncharacterized protein</fullName>
    </submittedName>
</protein>
<evidence type="ECO:0000313" key="2">
    <source>
        <dbReference type="Proteomes" id="UP001261624"/>
    </source>
</evidence>
<dbReference type="Proteomes" id="UP001261624">
    <property type="component" value="Unassembled WGS sequence"/>
</dbReference>
<sequence length="61" mass="6831">MAATVLVTGSTPEEEIKKTKALSFMANNLTLQEITRLEEMARSGKARAMLNENWAMLQTFI</sequence>
<gene>
    <name evidence="1" type="ORF">RM549_06210</name>
</gene>
<organism evidence="1 2">
    <name type="scientific">Autumnicola patrickiae</name>
    <dbReference type="NCBI Taxonomy" id="3075591"/>
    <lineage>
        <taxon>Bacteria</taxon>
        <taxon>Pseudomonadati</taxon>
        <taxon>Bacteroidota</taxon>
        <taxon>Flavobacteriia</taxon>
        <taxon>Flavobacteriales</taxon>
        <taxon>Flavobacteriaceae</taxon>
        <taxon>Autumnicola</taxon>
    </lineage>
</organism>
<dbReference type="EMBL" id="JAVRHM010000005">
    <property type="protein sequence ID" value="MDT0689371.1"/>
    <property type="molecule type" value="Genomic_DNA"/>
</dbReference>
<name>A0ABU3E068_9FLAO</name>
<evidence type="ECO:0000313" key="1">
    <source>
        <dbReference type="EMBL" id="MDT0689371.1"/>
    </source>
</evidence>
<keyword evidence="2" id="KW-1185">Reference proteome</keyword>
<dbReference type="RefSeq" id="WP_311682864.1">
    <property type="nucleotide sequence ID" value="NZ_JAVRHM010000005.1"/>
</dbReference>
<reference evidence="1 2" key="1">
    <citation type="submission" date="2023-09" db="EMBL/GenBank/DDBJ databases">
        <authorList>
            <person name="Rey-Velasco X."/>
        </authorList>
    </citation>
    <scope>NUCLEOTIDE SEQUENCE [LARGE SCALE GENOMIC DNA]</scope>
    <source>
        <strain evidence="1 2">F188</strain>
    </source>
</reference>